<dbReference type="KEGG" id="ska:CP970_05345"/>
<dbReference type="OrthoDB" id="9813965at2"/>
<keyword evidence="1" id="KW-0479">Metal-binding</keyword>
<dbReference type="Pfam" id="PF00403">
    <property type="entry name" value="HMA"/>
    <property type="match status" value="1"/>
</dbReference>
<dbReference type="CDD" id="cd00371">
    <property type="entry name" value="HMA"/>
    <property type="match status" value="1"/>
</dbReference>
<dbReference type="Gene3D" id="3.30.70.100">
    <property type="match status" value="1"/>
</dbReference>
<reference evidence="3 4" key="1">
    <citation type="submission" date="2017-09" db="EMBL/GenBank/DDBJ databases">
        <authorList>
            <person name="Lee N."/>
            <person name="Cho B.-K."/>
        </authorList>
    </citation>
    <scope>NUCLEOTIDE SEQUENCE [LARGE SCALE GENOMIC DNA]</scope>
    <source>
        <strain evidence="3 4">ATCC 12853</strain>
    </source>
</reference>
<dbReference type="InterPro" id="IPR017969">
    <property type="entry name" value="Heavy-metal-associated_CS"/>
</dbReference>
<evidence type="ECO:0000313" key="4">
    <source>
        <dbReference type="Proteomes" id="UP000325529"/>
    </source>
</evidence>
<dbReference type="EMBL" id="CP023699">
    <property type="protein sequence ID" value="QEU90412.1"/>
    <property type="molecule type" value="Genomic_DNA"/>
</dbReference>
<sequence>MASPATPHGEASATGGVTVTYLVEGMVCGHCAAAVTEVLTGLDGVRDVNIDVQGGRVSVGSERELEEGAVNQALDDIGYELAGRA</sequence>
<proteinExistence type="predicted"/>
<evidence type="ECO:0000313" key="3">
    <source>
        <dbReference type="EMBL" id="QEU90412.1"/>
    </source>
</evidence>
<evidence type="ECO:0000259" key="2">
    <source>
        <dbReference type="PROSITE" id="PS50846"/>
    </source>
</evidence>
<feature type="domain" description="HMA" evidence="2">
    <location>
        <begin position="17"/>
        <end position="82"/>
    </location>
</feature>
<organism evidence="3 4">
    <name type="scientific">Streptomyces kanamyceticus</name>
    <dbReference type="NCBI Taxonomy" id="1967"/>
    <lineage>
        <taxon>Bacteria</taxon>
        <taxon>Bacillati</taxon>
        <taxon>Actinomycetota</taxon>
        <taxon>Actinomycetes</taxon>
        <taxon>Kitasatosporales</taxon>
        <taxon>Streptomycetaceae</taxon>
        <taxon>Streptomyces</taxon>
    </lineage>
</organism>
<accession>A0A5J6G6T5</accession>
<dbReference type="AlphaFoldDB" id="A0A5J6G6T5"/>
<keyword evidence="4" id="KW-1185">Reference proteome</keyword>
<dbReference type="InterPro" id="IPR006121">
    <property type="entry name" value="HMA_dom"/>
</dbReference>
<dbReference type="PROSITE" id="PS01047">
    <property type="entry name" value="HMA_1"/>
    <property type="match status" value="1"/>
</dbReference>
<dbReference type="InterPro" id="IPR036163">
    <property type="entry name" value="HMA_dom_sf"/>
</dbReference>
<dbReference type="SUPFAM" id="SSF55008">
    <property type="entry name" value="HMA, heavy metal-associated domain"/>
    <property type="match status" value="1"/>
</dbReference>
<dbReference type="GO" id="GO:0046872">
    <property type="term" value="F:metal ion binding"/>
    <property type="evidence" value="ECO:0007669"/>
    <property type="project" value="UniProtKB-KW"/>
</dbReference>
<dbReference type="PROSITE" id="PS50846">
    <property type="entry name" value="HMA_2"/>
    <property type="match status" value="1"/>
</dbReference>
<evidence type="ECO:0000256" key="1">
    <source>
        <dbReference type="ARBA" id="ARBA00022723"/>
    </source>
</evidence>
<name>A0A5J6G6T5_STRKN</name>
<dbReference type="Proteomes" id="UP000325529">
    <property type="component" value="Chromosome"/>
</dbReference>
<protein>
    <submittedName>
        <fullName evidence="3">Copper chaperone</fullName>
    </submittedName>
</protein>
<gene>
    <name evidence="3" type="ORF">CP970_05345</name>
</gene>